<keyword evidence="3" id="KW-1185">Reference proteome</keyword>
<dbReference type="RefSeq" id="WP_264244680.1">
    <property type="nucleotide sequence ID" value="NZ_CP107567.1"/>
</dbReference>
<sequence length="135" mass="14858">MSEDGSAVSRAADGTHEEHSARPPGPLSGVLGRTPFTLERMGGLTVLRVGDRETVIGPDTRVRHRAHLLWNTFRVERAGRPLLVHRYRLPWVEQLLGQFETAPDFFVAQDIDPGLELTVALGGESAWVLSEAGKH</sequence>
<organism evidence="2 3">
    <name type="scientific">Streptomyces peucetius</name>
    <dbReference type="NCBI Taxonomy" id="1950"/>
    <lineage>
        <taxon>Bacteria</taxon>
        <taxon>Bacillati</taxon>
        <taxon>Actinomycetota</taxon>
        <taxon>Actinomycetes</taxon>
        <taxon>Kitasatosporales</taxon>
        <taxon>Streptomycetaceae</taxon>
        <taxon>Streptomyces</taxon>
    </lineage>
</organism>
<dbReference type="Proteomes" id="UP001163878">
    <property type="component" value="Chromosome"/>
</dbReference>
<accession>A0ABY6IAG9</accession>
<protein>
    <submittedName>
        <fullName evidence="2">Uncharacterized protein</fullName>
    </submittedName>
</protein>
<reference evidence="2" key="1">
    <citation type="submission" date="2022-10" db="EMBL/GenBank/DDBJ databases">
        <title>Cytochrome P450 Catalyzes Benzene Ring Formation in the Biosynthesis of Trialkyl-Substituted Aromatic Polyketides.</title>
        <authorList>
            <person name="Zhao E."/>
            <person name="Ge H."/>
        </authorList>
    </citation>
    <scope>NUCLEOTIDE SEQUENCE</scope>
    <source>
        <strain evidence="2">NA0869</strain>
    </source>
</reference>
<proteinExistence type="predicted"/>
<evidence type="ECO:0000313" key="3">
    <source>
        <dbReference type="Proteomes" id="UP001163878"/>
    </source>
</evidence>
<name>A0ABY6IAG9_STRPE</name>
<feature type="region of interest" description="Disordered" evidence="1">
    <location>
        <begin position="1"/>
        <end position="30"/>
    </location>
</feature>
<dbReference type="EMBL" id="CP107567">
    <property type="protein sequence ID" value="UYQ62852.1"/>
    <property type="molecule type" value="Genomic_DNA"/>
</dbReference>
<evidence type="ECO:0000313" key="2">
    <source>
        <dbReference type="EMBL" id="UYQ62852.1"/>
    </source>
</evidence>
<evidence type="ECO:0000256" key="1">
    <source>
        <dbReference type="SAM" id="MobiDB-lite"/>
    </source>
</evidence>
<gene>
    <name evidence="2" type="ORF">OGH68_16095</name>
</gene>